<keyword evidence="4" id="KW-0732">Signal</keyword>
<evidence type="ECO:0000256" key="9">
    <source>
        <dbReference type="ARBA" id="ARBA00023170"/>
    </source>
</evidence>
<keyword evidence="3 15" id="KW-0812">Transmembrane</keyword>
<keyword evidence="11 13" id="KW-0456">Lyase</keyword>
<evidence type="ECO:0000256" key="8">
    <source>
        <dbReference type="ARBA" id="ARBA00023136"/>
    </source>
</evidence>
<evidence type="ECO:0000256" key="1">
    <source>
        <dbReference type="ARBA" id="ARBA00004479"/>
    </source>
</evidence>
<dbReference type="SMART" id="SM00044">
    <property type="entry name" value="CYCc"/>
    <property type="match status" value="1"/>
</dbReference>
<evidence type="ECO:0000313" key="17">
    <source>
        <dbReference type="Proteomes" id="UP001165740"/>
    </source>
</evidence>
<keyword evidence="10" id="KW-0325">Glycoprotein</keyword>
<keyword evidence="6 15" id="KW-1133">Transmembrane helix</keyword>
<dbReference type="GO" id="GO:0007168">
    <property type="term" value="P:receptor guanylyl cyclase signaling pathway"/>
    <property type="evidence" value="ECO:0007669"/>
    <property type="project" value="TreeGrafter"/>
</dbReference>
<evidence type="ECO:0000256" key="10">
    <source>
        <dbReference type="ARBA" id="ARBA00023180"/>
    </source>
</evidence>
<name>A0A9W2YL73_BIOGL</name>
<dbReference type="PANTHER" id="PTHR11920">
    <property type="entry name" value="GUANYLYL CYCLASE"/>
    <property type="match status" value="1"/>
</dbReference>
<evidence type="ECO:0000256" key="5">
    <source>
        <dbReference type="ARBA" id="ARBA00022741"/>
    </source>
</evidence>
<dbReference type="InterPro" id="IPR018297">
    <property type="entry name" value="A/G_cyclase_CS"/>
</dbReference>
<dbReference type="Pfam" id="PF07701">
    <property type="entry name" value="HNOBA"/>
    <property type="match status" value="1"/>
</dbReference>
<feature type="compositionally biased region" description="Polar residues" evidence="14">
    <location>
        <begin position="149"/>
        <end position="170"/>
    </location>
</feature>
<reference evidence="18" key="1">
    <citation type="submission" date="2025-08" db="UniProtKB">
        <authorList>
            <consortium name="RefSeq"/>
        </authorList>
    </citation>
    <scope>IDENTIFICATION</scope>
</reference>
<dbReference type="OrthoDB" id="60033at2759"/>
<dbReference type="GeneID" id="106052464"/>
<keyword evidence="9" id="KW-0675">Receptor</keyword>
<evidence type="ECO:0000259" key="16">
    <source>
        <dbReference type="PROSITE" id="PS50125"/>
    </source>
</evidence>
<evidence type="ECO:0000256" key="6">
    <source>
        <dbReference type="ARBA" id="ARBA00022989"/>
    </source>
</evidence>
<evidence type="ECO:0000256" key="15">
    <source>
        <dbReference type="SAM" id="Phobius"/>
    </source>
</evidence>
<keyword evidence="5" id="KW-0547">Nucleotide-binding</keyword>
<dbReference type="PROSITE" id="PS00452">
    <property type="entry name" value="GUANYLATE_CYCLASE_1"/>
    <property type="match status" value="1"/>
</dbReference>
<accession>A0A9W2YL73</accession>
<proteinExistence type="inferred from homology"/>
<evidence type="ECO:0000256" key="11">
    <source>
        <dbReference type="ARBA" id="ARBA00023239"/>
    </source>
</evidence>
<evidence type="ECO:0000256" key="2">
    <source>
        <dbReference type="ARBA" id="ARBA00012202"/>
    </source>
</evidence>
<dbReference type="Proteomes" id="UP001165740">
    <property type="component" value="Chromosome 13"/>
</dbReference>
<dbReference type="InterPro" id="IPR029787">
    <property type="entry name" value="Nucleotide_cyclase"/>
</dbReference>
<dbReference type="AlphaFoldDB" id="A0A9W2YL73"/>
<dbReference type="GO" id="GO:0004383">
    <property type="term" value="F:guanylate cyclase activity"/>
    <property type="evidence" value="ECO:0007669"/>
    <property type="project" value="UniProtKB-EC"/>
</dbReference>
<feature type="transmembrane region" description="Helical" evidence="15">
    <location>
        <begin position="649"/>
        <end position="671"/>
    </location>
</feature>
<dbReference type="OMA" id="IADINIW"/>
<keyword evidence="8 15" id="KW-0472">Membrane</keyword>
<organism evidence="17 18">
    <name type="scientific">Biomphalaria glabrata</name>
    <name type="common">Bloodfluke planorb</name>
    <name type="synonym">Freshwater snail</name>
    <dbReference type="NCBI Taxonomy" id="6526"/>
    <lineage>
        <taxon>Eukaryota</taxon>
        <taxon>Metazoa</taxon>
        <taxon>Spiralia</taxon>
        <taxon>Lophotrochozoa</taxon>
        <taxon>Mollusca</taxon>
        <taxon>Gastropoda</taxon>
        <taxon>Heterobranchia</taxon>
        <taxon>Euthyneura</taxon>
        <taxon>Panpulmonata</taxon>
        <taxon>Hygrophila</taxon>
        <taxon>Lymnaeoidea</taxon>
        <taxon>Planorbidae</taxon>
        <taxon>Biomphalaria</taxon>
    </lineage>
</organism>
<dbReference type="GO" id="GO:0001653">
    <property type="term" value="F:peptide receptor activity"/>
    <property type="evidence" value="ECO:0007669"/>
    <property type="project" value="TreeGrafter"/>
</dbReference>
<evidence type="ECO:0000256" key="4">
    <source>
        <dbReference type="ARBA" id="ARBA00022729"/>
    </source>
</evidence>
<gene>
    <name evidence="18" type="primary">LOC106052464</name>
</gene>
<comment type="subcellular location">
    <subcellularLocation>
        <location evidence="1">Membrane</location>
        <topology evidence="1">Single-pass type I membrane protein</topology>
    </subcellularLocation>
</comment>
<dbReference type="FunFam" id="3.30.70.1230:FF:000004">
    <property type="entry name" value="Guanylate cyclase"/>
    <property type="match status" value="1"/>
</dbReference>
<sequence length="916" mass="101947">MTGDDRLVSLTADPALISASTLDTPATLKDLSNSQRMREKEDETLHGYLLRELTIDSVTSGNWDNISEISLNPVPASNGYNRSSVWIHETASVTPTNHLTPLKTFSIETSDKYSSCNQNNDVVKRRQPVLTRSEIFVESSTFHPEKYVLNNSPTNPNNDTANQNSNNGEKTPSIYSISSSILNISSLASPTRDSNQQRVDSHSAVLFSNLRVRGDKPASLRKVNFNTKDASSEPTKAVTFCSDITDSVASNSPTFVGSANDLTQSPKPSILKIISPTNLRKSPDNICQEYQETAPQHEVNDASVVRQIRKTNAATRVSLDKEHETTVDSDVVVRTGLLRCANLSTQKGRRNHALMIMLVSVIPVIALLIQNSIGVYNHSLELQQHSAVKGEILFSVEIGNLLHRTQIERGTTALYVSSKGDGTILQNLTTAYRETDKVISNMTRWVVEPNISYFQSVESFHARLRDFRSQVLSTTIPNMTVPQVIKFYSDDNAIIVRWVGQVIQHSKSGDLWKTLVGYYMLILSKEQAGVERALGSTFYAKGGYNDQEMLGYLERKILGMTYLERCTEYSTSVNILLKNVFIGKETDINLQRMRSEILRNALNGSDVVMGAQWFNNMTKYINILKTAQDSIASDVIIGLQLEVDNLSDALVASVSVMAVALILFPLVILAVNRLTNRIQAYAQTLQERTRDLDVERKRSETLLYELLPASVAQQLLNHQAVPPVAYPAATIFFSDIVGFTTICSKSTPMEVIDMLNYLYRMFDDIIDKYDVYKVETIGDAYMVASGLPHENVEGHATEMAEMALDLRDRLCQMTVKHLPDESLRMRIGLNSGPVVAGVVGHKMPRYCLFGDTVNVASRMESTSLPLKIQITDKCKIELDCKGGYVITERGKVQVKGKGEMTTYWLEGKLNGYLPPS</sequence>
<evidence type="ECO:0000256" key="3">
    <source>
        <dbReference type="ARBA" id="ARBA00022692"/>
    </source>
</evidence>
<evidence type="ECO:0000256" key="12">
    <source>
        <dbReference type="ARBA" id="ARBA00023293"/>
    </source>
</evidence>
<dbReference type="GO" id="GO:0004016">
    <property type="term" value="F:adenylate cyclase activity"/>
    <property type="evidence" value="ECO:0007669"/>
    <property type="project" value="TreeGrafter"/>
</dbReference>
<dbReference type="InterPro" id="IPR013587">
    <property type="entry name" value="Nitrate/nitrite_sensing"/>
</dbReference>
<dbReference type="Gene3D" id="6.10.250.780">
    <property type="match status" value="1"/>
</dbReference>
<comment type="similarity">
    <text evidence="13">Belongs to the adenylyl cyclase class-4/guanylyl cyclase family.</text>
</comment>
<dbReference type="InterPro" id="IPR011645">
    <property type="entry name" value="HNOB_dom_associated"/>
</dbReference>
<keyword evidence="7" id="KW-0342">GTP-binding</keyword>
<dbReference type="PANTHER" id="PTHR11920:SF501">
    <property type="entry name" value="GUANYLATE CYCLASE 32E"/>
    <property type="match status" value="1"/>
</dbReference>
<dbReference type="PROSITE" id="PS50125">
    <property type="entry name" value="GUANYLATE_CYCLASE_2"/>
    <property type="match status" value="1"/>
</dbReference>
<evidence type="ECO:0000256" key="14">
    <source>
        <dbReference type="SAM" id="MobiDB-lite"/>
    </source>
</evidence>
<dbReference type="GO" id="GO:0005525">
    <property type="term" value="F:GTP binding"/>
    <property type="evidence" value="ECO:0007669"/>
    <property type="project" value="UniProtKB-KW"/>
</dbReference>
<dbReference type="CDD" id="cd07302">
    <property type="entry name" value="CHD"/>
    <property type="match status" value="1"/>
</dbReference>
<dbReference type="EC" id="4.6.1.2" evidence="2"/>
<evidence type="ECO:0000313" key="18">
    <source>
        <dbReference type="RefSeq" id="XP_055863537.1"/>
    </source>
</evidence>
<feature type="region of interest" description="Disordered" evidence="14">
    <location>
        <begin position="146"/>
        <end position="172"/>
    </location>
</feature>
<dbReference type="Pfam" id="PF08376">
    <property type="entry name" value="NIT"/>
    <property type="match status" value="1"/>
</dbReference>
<keyword evidence="17" id="KW-1185">Reference proteome</keyword>
<evidence type="ECO:0000256" key="7">
    <source>
        <dbReference type="ARBA" id="ARBA00023134"/>
    </source>
</evidence>
<dbReference type="GO" id="GO:0005886">
    <property type="term" value="C:plasma membrane"/>
    <property type="evidence" value="ECO:0007669"/>
    <property type="project" value="TreeGrafter"/>
</dbReference>
<dbReference type="Gene3D" id="3.30.70.1230">
    <property type="entry name" value="Nucleotide cyclase"/>
    <property type="match status" value="1"/>
</dbReference>
<keyword evidence="12" id="KW-0141">cGMP biosynthesis</keyword>
<dbReference type="Pfam" id="PF00211">
    <property type="entry name" value="Guanylate_cyc"/>
    <property type="match status" value="1"/>
</dbReference>
<evidence type="ECO:0000256" key="13">
    <source>
        <dbReference type="RuleBase" id="RU000405"/>
    </source>
</evidence>
<feature type="domain" description="Guanylate cyclase" evidence="16">
    <location>
        <begin position="730"/>
        <end position="860"/>
    </location>
</feature>
<dbReference type="GO" id="GO:0035556">
    <property type="term" value="P:intracellular signal transduction"/>
    <property type="evidence" value="ECO:0007669"/>
    <property type="project" value="InterPro"/>
</dbReference>
<protein>
    <recommendedName>
        <fullName evidence="2">guanylate cyclase</fullName>
        <ecNumber evidence="2">4.6.1.2</ecNumber>
    </recommendedName>
</protein>
<dbReference type="RefSeq" id="XP_055863537.1">
    <property type="nucleotide sequence ID" value="XM_056007562.1"/>
</dbReference>
<dbReference type="InterPro" id="IPR050401">
    <property type="entry name" value="Cyclic_nucleotide_synthase"/>
</dbReference>
<dbReference type="InterPro" id="IPR001054">
    <property type="entry name" value="A/G_cyclase"/>
</dbReference>
<dbReference type="SUPFAM" id="SSF55073">
    <property type="entry name" value="Nucleotide cyclase"/>
    <property type="match status" value="1"/>
</dbReference>